<accession>A0A512MHH9</accession>
<evidence type="ECO:0000313" key="2">
    <source>
        <dbReference type="EMBL" id="GEP46179.1"/>
    </source>
</evidence>
<dbReference type="Proteomes" id="UP000321577">
    <property type="component" value="Unassembled WGS sequence"/>
</dbReference>
<dbReference type="RefSeq" id="WP_146855809.1">
    <property type="nucleotide sequence ID" value="NZ_BKAG01000075.1"/>
</dbReference>
<reference evidence="2 3" key="1">
    <citation type="submission" date="2019-07" db="EMBL/GenBank/DDBJ databases">
        <title>Whole genome shotgun sequence of Brevifollis gellanilyticus NBRC 108608.</title>
        <authorList>
            <person name="Hosoyama A."/>
            <person name="Uohara A."/>
            <person name="Ohji S."/>
            <person name="Ichikawa N."/>
        </authorList>
    </citation>
    <scope>NUCLEOTIDE SEQUENCE [LARGE SCALE GENOMIC DNA]</scope>
    <source>
        <strain evidence="2 3">NBRC 108608</strain>
    </source>
</reference>
<evidence type="ECO:0000256" key="1">
    <source>
        <dbReference type="SAM" id="SignalP"/>
    </source>
</evidence>
<proteinExistence type="predicted"/>
<dbReference type="AlphaFoldDB" id="A0A512MHH9"/>
<feature type="signal peptide" evidence="1">
    <location>
        <begin position="1"/>
        <end position="19"/>
    </location>
</feature>
<feature type="chain" id="PRO_5021828264" description="Lipoprotein" evidence="1">
    <location>
        <begin position="20"/>
        <end position="156"/>
    </location>
</feature>
<evidence type="ECO:0000313" key="3">
    <source>
        <dbReference type="Proteomes" id="UP000321577"/>
    </source>
</evidence>
<comment type="caution">
    <text evidence="2">The sequence shown here is derived from an EMBL/GenBank/DDBJ whole genome shotgun (WGS) entry which is preliminary data.</text>
</comment>
<dbReference type="OrthoDB" id="10008475at2"/>
<evidence type="ECO:0008006" key="4">
    <source>
        <dbReference type="Google" id="ProtNLM"/>
    </source>
</evidence>
<keyword evidence="3" id="KW-1185">Reference proteome</keyword>
<sequence length="156" mass="17164">MKALLLLSVLISLSSPALARIGETPEQCEARYGKPVKIKAENSVSYQKAGMRVDCEFIDGKCARIYFAKLEKDAQNAALPITSEEAKILMEANSDGTPWTKTGELVEEGFETWKSGELEASHLKNAYSSLSINNLAYRKLQDAKKADEEKGSLKGF</sequence>
<name>A0A512MHH9_9BACT</name>
<dbReference type="EMBL" id="BKAG01000075">
    <property type="protein sequence ID" value="GEP46179.1"/>
    <property type="molecule type" value="Genomic_DNA"/>
</dbReference>
<organism evidence="2 3">
    <name type="scientific">Brevifollis gellanilyticus</name>
    <dbReference type="NCBI Taxonomy" id="748831"/>
    <lineage>
        <taxon>Bacteria</taxon>
        <taxon>Pseudomonadati</taxon>
        <taxon>Verrucomicrobiota</taxon>
        <taxon>Verrucomicrobiia</taxon>
        <taxon>Verrucomicrobiales</taxon>
        <taxon>Verrucomicrobiaceae</taxon>
    </lineage>
</organism>
<protein>
    <recommendedName>
        <fullName evidence="4">Lipoprotein</fullName>
    </recommendedName>
</protein>
<gene>
    <name evidence="2" type="ORF">BGE01nite_54700</name>
</gene>
<keyword evidence="1" id="KW-0732">Signal</keyword>